<dbReference type="KEGG" id="fgi:OP10G_0396"/>
<dbReference type="HOGENOM" id="CLU_1832191_0_0_0"/>
<proteinExistence type="predicted"/>
<dbReference type="EMBL" id="CP007139">
    <property type="protein sequence ID" value="AIE83764.1"/>
    <property type="molecule type" value="Genomic_DNA"/>
</dbReference>
<name>A0A068NQ72_FIMGI</name>
<protein>
    <submittedName>
        <fullName evidence="1">Uncharacterized protein</fullName>
    </submittedName>
</protein>
<sequence length="140" mass="15165">MDIEAIVALISSLHGHSFYDLIKALHDHAFHALPPGRWTVQVDADKLGHVVTAHSLGLDAQEGGWVQWTWTQAAAPRTLRASGANPHALTVTVDGNDKDNPRVAATTGSEGHFPQTFLIVHVKFDDAEGAHDYRFAGRLG</sequence>
<accession>A0A068NQ72</accession>
<evidence type="ECO:0000313" key="2">
    <source>
        <dbReference type="Proteomes" id="UP000027982"/>
    </source>
</evidence>
<keyword evidence="2" id="KW-1185">Reference proteome</keyword>
<dbReference type="AlphaFoldDB" id="A0A068NQ72"/>
<evidence type="ECO:0000313" key="1">
    <source>
        <dbReference type="EMBL" id="AIE83764.1"/>
    </source>
</evidence>
<reference evidence="1 2" key="1">
    <citation type="journal article" date="2014" name="PLoS ONE">
        <title>The first complete genome sequence of the class fimbriimonadia in the phylum armatimonadetes.</title>
        <authorList>
            <person name="Hu Z.Y."/>
            <person name="Wang Y.Z."/>
            <person name="Im W.T."/>
            <person name="Wang S.Y."/>
            <person name="Zhao G.P."/>
            <person name="Zheng H.J."/>
            <person name="Quan Z.X."/>
        </authorList>
    </citation>
    <scope>NUCLEOTIDE SEQUENCE [LARGE SCALE GENOMIC DNA]</scope>
    <source>
        <strain evidence="1">Gsoil 348</strain>
    </source>
</reference>
<dbReference type="Proteomes" id="UP000027982">
    <property type="component" value="Chromosome"/>
</dbReference>
<gene>
    <name evidence="1" type="ORF">OP10G_0396</name>
</gene>
<organism evidence="1 2">
    <name type="scientific">Fimbriimonas ginsengisoli Gsoil 348</name>
    <dbReference type="NCBI Taxonomy" id="661478"/>
    <lineage>
        <taxon>Bacteria</taxon>
        <taxon>Bacillati</taxon>
        <taxon>Armatimonadota</taxon>
        <taxon>Fimbriimonadia</taxon>
        <taxon>Fimbriimonadales</taxon>
        <taxon>Fimbriimonadaceae</taxon>
        <taxon>Fimbriimonas</taxon>
    </lineage>
</organism>
<dbReference type="RefSeq" id="WP_025227568.1">
    <property type="nucleotide sequence ID" value="NZ_CP007139.1"/>
</dbReference>